<keyword evidence="1" id="KW-1133">Transmembrane helix</keyword>
<evidence type="ECO:0000259" key="2">
    <source>
        <dbReference type="Pfam" id="PF25362"/>
    </source>
</evidence>
<evidence type="ECO:0000313" key="3">
    <source>
        <dbReference type="EMBL" id="MDI2098071.1"/>
    </source>
</evidence>
<comment type="caution">
    <text evidence="3">The sequence shown here is derived from an EMBL/GenBank/DDBJ whole genome shotgun (WGS) entry which is preliminary data.</text>
</comment>
<reference evidence="3 4" key="1">
    <citation type="submission" date="2023-04" db="EMBL/GenBank/DDBJ databases">
        <title>Klugiella caeni sp. nov. isolated from the sludge of biochemical tank.</title>
        <authorList>
            <person name="Geng K."/>
        </authorList>
    </citation>
    <scope>NUCLEOTIDE SEQUENCE [LARGE SCALE GENOMIC DNA]</scope>
    <source>
        <strain evidence="3 4">YN-L-19</strain>
    </source>
</reference>
<feature type="domain" description="PH" evidence="2">
    <location>
        <begin position="39"/>
        <end position="156"/>
    </location>
</feature>
<organism evidence="3 4">
    <name type="scientific">Ruicaihuangia caeni</name>
    <dbReference type="NCBI Taxonomy" id="3042517"/>
    <lineage>
        <taxon>Bacteria</taxon>
        <taxon>Bacillati</taxon>
        <taxon>Actinomycetota</taxon>
        <taxon>Actinomycetes</taxon>
        <taxon>Micrococcales</taxon>
        <taxon>Microbacteriaceae</taxon>
        <taxon>Ruicaihuangia</taxon>
    </lineage>
</organism>
<protein>
    <recommendedName>
        <fullName evidence="2">PH domain-containing protein</fullName>
    </recommendedName>
</protein>
<keyword evidence="4" id="KW-1185">Reference proteome</keyword>
<dbReference type="Pfam" id="PF25362">
    <property type="entry name" value="bPH_11"/>
    <property type="match status" value="1"/>
</dbReference>
<name>A0AAW6T4Q3_9MICO</name>
<dbReference type="RefSeq" id="WP_281487836.1">
    <property type="nucleotide sequence ID" value="NZ_JASATX010000001.1"/>
</dbReference>
<proteinExistence type="predicted"/>
<sequence>MDKWVYAWIALAFGAVLLGLMALGWRNRVRRQGALGAPLEAPSEPGRSLRSVPVLYVATTAASKPLERVAVRGLGFRARGALEVLETGITLDLAGSAPVFIPADHLVGAGRATWTIDRVVEPGGLLLIGWLLGGAPVESYLRLTDRTDLDDVVADIRTLIPDTRSDAQESRPQ</sequence>
<dbReference type="Proteomes" id="UP001321506">
    <property type="component" value="Unassembled WGS sequence"/>
</dbReference>
<evidence type="ECO:0000313" key="4">
    <source>
        <dbReference type="Proteomes" id="UP001321506"/>
    </source>
</evidence>
<evidence type="ECO:0000256" key="1">
    <source>
        <dbReference type="SAM" id="Phobius"/>
    </source>
</evidence>
<keyword evidence="1" id="KW-0812">Transmembrane</keyword>
<gene>
    <name evidence="3" type="ORF">QF206_03715</name>
</gene>
<accession>A0AAW6T4Q3</accession>
<keyword evidence="1" id="KW-0472">Membrane</keyword>
<feature type="transmembrane region" description="Helical" evidence="1">
    <location>
        <begin position="6"/>
        <end position="25"/>
    </location>
</feature>
<dbReference type="EMBL" id="JASATX010000001">
    <property type="protein sequence ID" value="MDI2098071.1"/>
    <property type="molecule type" value="Genomic_DNA"/>
</dbReference>
<dbReference type="AlphaFoldDB" id="A0AAW6T4Q3"/>
<dbReference type="InterPro" id="IPR057446">
    <property type="entry name" value="PH_bac"/>
</dbReference>